<dbReference type="EMBL" id="CAUM01000082">
    <property type="protein sequence ID" value="CCV05915.1"/>
    <property type="molecule type" value="Genomic_DNA"/>
</dbReference>
<organism evidence="2 3">
    <name type="scientific">Mesorhizobium metallidurans STM 2683</name>
    <dbReference type="NCBI Taxonomy" id="1297569"/>
    <lineage>
        <taxon>Bacteria</taxon>
        <taxon>Pseudomonadati</taxon>
        <taxon>Pseudomonadota</taxon>
        <taxon>Alphaproteobacteria</taxon>
        <taxon>Hyphomicrobiales</taxon>
        <taxon>Phyllobacteriaceae</taxon>
        <taxon>Mesorhizobium</taxon>
    </lineage>
</organism>
<comment type="caution">
    <text evidence="2">The sequence shown here is derived from an EMBL/GenBank/DDBJ whole genome shotgun (WGS) entry which is preliminary data.</text>
</comment>
<protein>
    <submittedName>
        <fullName evidence="2">Uncharacterized protein</fullName>
    </submittedName>
</protein>
<feature type="region of interest" description="Disordered" evidence="1">
    <location>
        <begin position="1"/>
        <end position="20"/>
    </location>
</feature>
<dbReference type="Proteomes" id="UP000012062">
    <property type="component" value="Unassembled WGS sequence"/>
</dbReference>
<evidence type="ECO:0000256" key="1">
    <source>
        <dbReference type="SAM" id="MobiDB-lite"/>
    </source>
</evidence>
<gene>
    <name evidence="2" type="ORF">MESS2_180004</name>
</gene>
<keyword evidence="3" id="KW-1185">Reference proteome</keyword>
<accession>M5EP43</accession>
<proteinExistence type="predicted"/>
<dbReference type="STRING" id="1297569.MESS2_180004"/>
<evidence type="ECO:0000313" key="3">
    <source>
        <dbReference type="Proteomes" id="UP000012062"/>
    </source>
</evidence>
<reference evidence="2 3" key="1">
    <citation type="submission" date="2013-02" db="EMBL/GenBank/DDBJ databases">
        <authorList>
            <person name="Genoscope - CEA"/>
        </authorList>
    </citation>
    <scope>NUCLEOTIDE SEQUENCE [LARGE SCALE GENOMIC DNA]</scope>
    <source>
        <strain evidence="2 3">STM 2683</strain>
    </source>
</reference>
<name>M5EP43_9HYPH</name>
<evidence type="ECO:0000313" key="2">
    <source>
        <dbReference type="EMBL" id="CCV05915.1"/>
    </source>
</evidence>
<dbReference type="AlphaFoldDB" id="M5EP43"/>
<sequence length="75" mass="8628">MPQRKTSGFSFRPEAAPQQRNETIGLSALSPVVSGVLIRTLRIFVKFHWNPRDCWLCILNEFRRLPLVLALFSSN</sequence>